<dbReference type="RefSeq" id="WP_034925774.1">
    <property type="nucleotide sequence ID" value="NZ_JDSS02000021.1"/>
</dbReference>
<dbReference type="PANTHER" id="PTHR35401:SF2">
    <property type="entry name" value="ABC-TYPE TRANSPORT SYSTEM"/>
    <property type="match status" value="1"/>
</dbReference>
<evidence type="ECO:0008006" key="5">
    <source>
        <dbReference type="Google" id="ProtNLM"/>
    </source>
</evidence>
<dbReference type="SUPFAM" id="SSF47598">
    <property type="entry name" value="Ribbon-helix-helix"/>
    <property type="match status" value="1"/>
</dbReference>
<gene>
    <name evidence="3" type="ORF">CAPSK01_002153</name>
</gene>
<reference evidence="3 4" key="1">
    <citation type="submission" date="2014-07" db="EMBL/GenBank/DDBJ databases">
        <title>Expanding our view of genomic diversity in Candidatus Accumulibacter clades.</title>
        <authorList>
            <person name="Skennerton C.T."/>
            <person name="Barr J.J."/>
            <person name="Slater F.R."/>
            <person name="Bond P.L."/>
            <person name="Tyson G.W."/>
        </authorList>
    </citation>
    <scope>NUCLEOTIDE SEQUENCE [LARGE SCALE GENOMIC DNA]</scope>
    <source>
        <strain evidence="4">SK-01</strain>
    </source>
</reference>
<dbReference type="Pfam" id="PF08681">
    <property type="entry name" value="TacA1"/>
    <property type="match status" value="1"/>
</dbReference>
<dbReference type="Proteomes" id="UP000019812">
    <property type="component" value="Unassembled WGS sequence"/>
</dbReference>
<dbReference type="EMBL" id="JDSS02000021">
    <property type="protein sequence ID" value="KFB68300.1"/>
    <property type="molecule type" value="Genomic_DNA"/>
</dbReference>
<evidence type="ECO:0000256" key="2">
    <source>
        <dbReference type="ARBA" id="ARBA00049988"/>
    </source>
</evidence>
<name>A0A084Y0Q6_9PROT</name>
<sequence>MTSTAIKESRLNIRCDRRARELLERAAAYSHVSISEFVLTQAVASAERVVEAHASITLQAADFAAFLAALDALDGPNAALQRAFQRHASSLRK</sequence>
<organism evidence="3 4">
    <name type="scientific">Candidatus Accumulibacter vicinus</name>
    <dbReference type="NCBI Taxonomy" id="2954382"/>
    <lineage>
        <taxon>Bacteria</taxon>
        <taxon>Pseudomonadati</taxon>
        <taxon>Pseudomonadota</taxon>
        <taxon>Betaproteobacteria</taxon>
        <taxon>Candidatus Accumulibacter</taxon>
    </lineage>
</organism>
<dbReference type="AlphaFoldDB" id="A0A084Y0Q6"/>
<dbReference type="PANTHER" id="PTHR35401">
    <property type="entry name" value="COPG FAMILY HELIX-TURN-HELIX PROTEIN-RELATED-RELATED"/>
    <property type="match status" value="1"/>
</dbReference>
<dbReference type="InterPro" id="IPR010985">
    <property type="entry name" value="Ribbon_hlx_hlx"/>
</dbReference>
<evidence type="ECO:0000313" key="3">
    <source>
        <dbReference type="EMBL" id="KFB68300.1"/>
    </source>
</evidence>
<dbReference type="STRING" id="1457154.CAPSK01_002153"/>
<comment type="caution">
    <text evidence="3">The sequence shown here is derived from an EMBL/GenBank/DDBJ whole genome shotgun (WGS) entry which is preliminary data.</text>
</comment>
<proteinExistence type="inferred from homology"/>
<keyword evidence="1" id="KW-1277">Toxin-antitoxin system</keyword>
<comment type="similarity">
    <text evidence="2">Belongs to the TacA antitoxin family.</text>
</comment>
<evidence type="ECO:0000313" key="4">
    <source>
        <dbReference type="Proteomes" id="UP000019812"/>
    </source>
</evidence>
<protein>
    <recommendedName>
        <fullName evidence="5">DUF1778 domain-containing protein</fullName>
    </recommendedName>
</protein>
<dbReference type="InterPro" id="IPR014795">
    <property type="entry name" value="TacA_1-like"/>
</dbReference>
<dbReference type="Gene3D" id="1.20.5.780">
    <property type="entry name" value="Single helix bin"/>
    <property type="match status" value="1"/>
</dbReference>
<dbReference type="GO" id="GO:0006355">
    <property type="term" value="P:regulation of DNA-templated transcription"/>
    <property type="evidence" value="ECO:0007669"/>
    <property type="project" value="InterPro"/>
</dbReference>
<evidence type="ECO:0000256" key="1">
    <source>
        <dbReference type="ARBA" id="ARBA00022649"/>
    </source>
</evidence>
<accession>A0A084Y0Q6</accession>